<sequence length="371" mass="40446">MSKNKQQQALRQAVEDELRVHYTDPKQLKQRLAQCSQDADLLIKLQPAPNQHDSGEHFEAALFCADPSLFSPAAHPQQQQQQQARTRRCRNAALRALLVSSCKQPGLAQLPQHTVEPPKPASTLAGSPAGKPAGNAAGLAGLESPLVLLLRRVAIWWLYHVAYAAPAHLAWLARDCELLFRLLAPQQQLACMAEILTALACPAFYTDKEELQLSEDFLGKLDTPEHTATLLSMLRLAQQLAVAEAVQQQQQQARSAADKEALAGQPTIAALQPPALVLLRIMRTSAASAATAGQQQQQRVPPEMMKQLALLQMEQEGQQQRRHLMWGPVMSSVTVSSPQLQPVSAGAHQEQPAAATFNSPTFFCFPACLAA</sequence>
<dbReference type="Proteomes" id="UP001244341">
    <property type="component" value="Chromosome 13b"/>
</dbReference>
<accession>A0ABY8UM06</accession>
<reference evidence="2 3" key="1">
    <citation type="submission" date="2023-05" db="EMBL/GenBank/DDBJ databases">
        <title>A 100% complete, gapless, phased diploid assembly of the Scenedesmus obliquus UTEX 3031 genome.</title>
        <authorList>
            <person name="Biondi T.C."/>
            <person name="Hanschen E.R."/>
            <person name="Kwon T."/>
            <person name="Eng W."/>
            <person name="Kruse C.P.S."/>
            <person name="Koehler S.I."/>
            <person name="Kunde Y."/>
            <person name="Gleasner C.D."/>
            <person name="You Mak K.T."/>
            <person name="Polle J."/>
            <person name="Hovde B.T."/>
            <person name="Starkenburg S.R."/>
        </authorList>
    </citation>
    <scope>NUCLEOTIDE SEQUENCE [LARGE SCALE GENOMIC DNA]</scope>
    <source>
        <strain evidence="2 3">DOE0152z</strain>
    </source>
</reference>
<evidence type="ECO:0000313" key="3">
    <source>
        <dbReference type="Proteomes" id="UP001244341"/>
    </source>
</evidence>
<protein>
    <submittedName>
        <fullName evidence="2">Uncharacterized protein</fullName>
    </submittedName>
</protein>
<organism evidence="2 3">
    <name type="scientific">Tetradesmus obliquus</name>
    <name type="common">Green alga</name>
    <name type="synonym">Acutodesmus obliquus</name>
    <dbReference type="NCBI Taxonomy" id="3088"/>
    <lineage>
        <taxon>Eukaryota</taxon>
        <taxon>Viridiplantae</taxon>
        <taxon>Chlorophyta</taxon>
        <taxon>core chlorophytes</taxon>
        <taxon>Chlorophyceae</taxon>
        <taxon>CS clade</taxon>
        <taxon>Sphaeropleales</taxon>
        <taxon>Scenedesmaceae</taxon>
        <taxon>Tetradesmus</taxon>
    </lineage>
</organism>
<evidence type="ECO:0000313" key="2">
    <source>
        <dbReference type="EMBL" id="WIA21286.1"/>
    </source>
</evidence>
<dbReference type="EMBL" id="CP126220">
    <property type="protein sequence ID" value="WIA21286.1"/>
    <property type="molecule type" value="Genomic_DNA"/>
</dbReference>
<name>A0ABY8UM06_TETOB</name>
<proteinExistence type="predicted"/>
<feature type="region of interest" description="Disordered" evidence="1">
    <location>
        <begin position="109"/>
        <end position="129"/>
    </location>
</feature>
<gene>
    <name evidence="2" type="ORF">OEZ85_000519</name>
</gene>
<evidence type="ECO:0000256" key="1">
    <source>
        <dbReference type="SAM" id="MobiDB-lite"/>
    </source>
</evidence>
<keyword evidence="3" id="KW-1185">Reference proteome</keyword>